<evidence type="ECO:0000313" key="2">
    <source>
        <dbReference type="EMBL" id="OGL88279.1"/>
    </source>
</evidence>
<organism evidence="2 3">
    <name type="scientific">Candidatus Uhrbacteria bacterium RIFCSPLOWO2_02_FULL_48_18</name>
    <dbReference type="NCBI Taxonomy" id="1802408"/>
    <lineage>
        <taxon>Bacteria</taxon>
        <taxon>Candidatus Uhriibacteriota</taxon>
    </lineage>
</organism>
<evidence type="ECO:0000313" key="3">
    <source>
        <dbReference type="Proteomes" id="UP000176593"/>
    </source>
</evidence>
<dbReference type="Gene3D" id="1.10.10.10">
    <property type="entry name" value="Winged helix-like DNA-binding domain superfamily/Winged helix DNA-binding domain"/>
    <property type="match status" value="1"/>
</dbReference>
<dbReference type="PANTHER" id="PTHR34293">
    <property type="entry name" value="HTH-TYPE TRANSCRIPTIONAL REGULATOR TRMBL2"/>
    <property type="match status" value="1"/>
</dbReference>
<reference evidence="2 3" key="1">
    <citation type="journal article" date="2016" name="Nat. Commun.">
        <title>Thousands of microbial genomes shed light on interconnected biogeochemical processes in an aquifer system.</title>
        <authorList>
            <person name="Anantharaman K."/>
            <person name="Brown C.T."/>
            <person name="Hug L.A."/>
            <person name="Sharon I."/>
            <person name="Castelle C.J."/>
            <person name="Probst A.J."/>
            <person name="Thomas B.C."/>
            <person name="Singh A."/>
            <person name="Wilkins M.J."/>
            <person name="Karaoz U."/>
            <person name="Brodie E.L."/>
            <person name="Williams K.H."/>
            <person name="Hubbard S.S."/>
            <person name="Banfield J.F."/>
        </authorList>
    </citation>
    <scope>NUCLEOTIDE SEQUENCE [LARGE SCALE GENOMIC DNA]</scope>
</reference>
<dbReference type="InterPro" id="IPR002831">
    <property type="entry name" value="Tscrpt_reg_TrmB_N"/>
</dbReference>
<dbReference type="InterPro" id="IPR051797">
    <property type="entry name" value="TrmB-like"/>
</dbReference>
<dbReference type="Proteomes" id="UP000176593">
    <property type="component" value="Unassembled WGS sequence"/>
</dbReference>
<dbReference type="InterPro" id="IPR036388">
    <property type="entry name" value="WH-like_DNA-bd_sf"/>
</dbReference>
<dbReference type="Pfam" id="PF01978">
    <property type="entry name" value="TrmB"/>
    <property type="match status" value="1"/>
</dbReference>
<dbReference type="EMBL" id="MGEQ01000001">
    <property type="protein sequence ID" value="OGL88279.1"/>
    <property type="molecule type" value="Genomic_DNA"/>
</dbReference>
<comment type="caution">
    <text evidence="2">The sequence shown here is derived from an EMBL/GenBank/DDBJ whole genome shotgun (WGS) entry which is preliminary data.</text>
</comment>
<sequence>MNYTSDILKGLEAFGLDEKEVKVYLAGLEIGTATVLELSRRTELPRTTLYPILERLEHHGVFKVGKQKNTTVYIAELPDVLNRNLEDRAALFSKTLPALQTIHGSVHEGPGVTFYEGSDGFKRVWKAIIGSGVKEYRLITSGTGLLDYVKEPYLVKRVIAERMQKKILSKQLIPDNRDTRKIVEKDSEELRESRFLPTGTVLPSTVIIFADHVAFITTRKENTMILLASGDVALTYKTLFDLIWEKAEKADTL</sequence>
<protein>
    <recommendedName>
        <fullName evidence="1">Transcription regulator TrmB N-terminal domain-containing protein</fullName>
    </recommendedName>
</protein>
<gene>
    <name evidence="2" type="ORF">A3I41_00975</name>
</gene>
<name>A0A1F7VCP4_9BACT</name>
<accession>A0A1F7VCP4</accession>
<proteinExistence type="predicted"/>
<evidence type="ECO:0000259" key="1">
    <source>
        <dbReference type="Pfam" id="PF01978"/>
    </source>
</evidence>
<feature type="domain" description="Transcription regulator TrmB N-terminal" evidence="1">
    <location>
        <begin position="11"/>
        <end position="73"/>
    </location>
</feature>
<dbReference type="InterPro" id="IPR036390">
    <property type="entry name" value="WH_DNA-bd_sf"/>
</dbReference>
<dbReference type="AlphaFoldDB" id="A0A1F7VCP4"/>
<dbReference type="SUPFAM" id="SSF46785">
    <property type="entry name" value="Winged helix' DNA-binding domain"/>
    <property type="match status" value="1"/>
</dbReference>
<dbReference type="PANTHER" id="PTHR34293:SF1">
    <property type="entry name" value="HTH-TYPE TRANSCRIPTIONAL REGULATOR TRMBL2"/>
    <property type="match status" value="1"/>
</dbReference>